<evidence type="ECO:0000313" key="14">
    <source>
        <dbReference type="EMBL" id="GMH09636.1"/>
    </source>
</evidence>
<keyword evidence="10 12" id="KW-1133">Transmembrane helix</keyword>
<keyword evidence="5 12" id="KW-0812">Transmembrane</keyword>
<evidence type="ECO:0000256" key="3">
    <source>
        <dbReference type="ARBA" id="ARBA00008804"/>
    </source>
</evidence>
<dbReference type="Pfam" id="PF00122">
    <property type="entry name" value="E1-E2_ATPase"/>
    <property type="match status" value="1"/>
</dbReference>
<dbReference type="Gene3D" id="1.20.1110.10">
    <property type="entry name" value="Calcium-transporting ATPase, transmembrane domain"/>
    <property type="match status" value="1"/>
</dbReference>
<evidence type="ECO:0000256" key="7">
    <source>
        <dbReference type="ARBA" id="ARBA00022840"/>
    </source>
</evidence>
<protein>
    <recommendedName>
        <fullName evidence="13">P-type ATPase A domain-containing protein</fullName>
    </recommendedName>
</protein>
<evidence type="ECO:0000313" key="15">
    <source>
        <dbReference type="Proteomes" id="UP001279734"/>
    </source>
</evidence>
<dbReference type="InterPro" id="IPR059000">
    <property type="entry name" value="ATPase_P-type_domA"/>
</dbReference>
<evidence type="ECO:0000256" key="6">
    <source>
        <dbReference type="ARBA" id="ARBA00022741"/>
    </source>
</evidence>
<keyword evidence="6" id="KW-0547">Nucleotide-binding</keyword>
<dbReference type="EMBL" id="BSYO01000009">
    <property type="protein sequence ID" value="GMH09636.1"/>
    <property type="molecule type" value="Genomic_DNA"/>
</dbReference>
<evidence type="ECO:0000256" key="1">
    <source>
        <dbReference type="ARBA" id="ARBA00003417"/>
    </source>
</evidence>
<dbReference type="SUPFAM" id="SSF81665">
    <property type="entry name" value="Calcium ATPase, transmembrane domain M"/>
    <property type="match status" value="1"/>
</dbReference>
<keyword evidence="8" id="KW-0460">Magnesium</keyword>
<evidence type="ECO:0000256" key="9">
    <source>
        <dbReference type="ARBA" id="ARBA00022967"/>
    </source>
</evidence>
<dbReference type="Gene3D" id="2.70.150.10">
    <property type="entry name" value="Calcium-transporting ATPase, cytoplasmic transduction domain A"/>
    <property type="match status" value="1"/>
</dbReference>
<keyword evidence="15" id="KW-1185">Reference proteome</keyword>
<dbReference type="NCBIfam" id="TIGR01494">
    <property type="entry name" value="ATPase_P-type"/>
    <property type="match status" value="1"/>
</dbReference>
<evidence type="ECO:0000256" key="10">
    <source>
        <dbReference type="ARBA" id="ARBA00022989"/>
    </source>
</evidence>
<dbReference type="Proteomes" id="UP001279734">
    <property type="component" value="Unassembled WGS sequence"/>
</dbReference>
<keyword evidence="4" id="KW-0597">Phosphoprotein</keyword>
<dbReference type="PANTHER" id="PTHR42861">
    <property type="entry name" value="CALCIUM-TRANSPORTING ATPASE"/>
    <property type="match status" value="1"/>
</dbReference>
<comment type="function">
    <text evidence="1">The plasma membrane ATPase of plants and fungi is a hydrogen ion pump. The proton gradient it generates drives the active transport of nutrients by H(+)-symport. The resulting external acidification and/or internal alkinization may mediate growth responses.</text>
</comment>
<comment type="caution">
    <text evidence="14">The sequence shown here is derived from an EMBL/GenBank/DDBJ whole genome shotgun (WGS) entry which is preliminary data.</text>
</comment>
<evidence type="ECO:0000256" key="4">
    <source>
        <dbReference type="ARBA" id="ARBA00022553"/>
    </source>
</evidence>
<dbReference type="InterPro" id="IPR023214">
    <property type="entry name" value="HAD_sf"/>
</dbReference>
<evidence type="ECO:0000256" key="5">
    <source>
        <dbReference type="ARBA" id="ARBA00022692"/>
    </source>
</evidence>
<feature type="domain" description="P-type ATPase A" evidence="13">
    <location>
        <begin position="46"/>
        <end position="143"/>
    </location>
</feature>
<organism evidence="14 15">
    <name type="scientific">Nepenthes gracilis</name>
    <name type="common">Slender pitcher plant</name>
    <dbReference type="NCBI Taxonomy" id="150966"/>
    <lineage>
        <taxon>Eukaryota</taxon>
        <taxon>Viridiplantae</taxon>
        <taxon>Streptophyta</taxon>
        <taxon>Embryophyta</taxon>
        <taxon>Tracheophyta</taxon>
        <taxon>Spermatophyta</taxon>
        <taxon>Magnoliopsida</taxon>
        <taxon>eudicotyledons</taxon>
        <taxon>Gunneridae</taxon>
        <taxon>Pentapetalae</taxon>
        <taxon>Caryophyllales</taxon>
        <taxon>Nepenthaceae</taxon>
        <taxon>Nepenthes</taxon>
    </lineage>
</organism>
<comment type="similarity">
    <text evidence="3">Belongs to the cation transport ATPase (P-type) (TC 3.A.3) family. Type IIIA subfamily.</text>
</comment>
<proteinExistence type="inferred from homology"/>
<dbReference type="InterPro" id="IPR023299">
    <property type="entry name" value="ATPase_P-typ_cyto_dom_N"/>
</dbReference>
<dbReference type="SUPFAM" id="SSF81653">
    <property type="entry name" value="Calcium ATPase, transduction domain A"/>
    <property type="match status" value="1"/>
</dbReference>
<feature type="transmembrane region" description="Helical" evidence="12">
    <location>
        <begin position="196"/>
        <end position="216"/>
    </location>
</feature>
<keyword evidence="11 12" id="KW-0472">Membrane</keyword>
<dbReference type="AlphaFoldDB" id="A0AAD3SF82"/>
<evidence type="ECO:0000256" key="2">
    <source>
        <dbReference type="ARBA" id="ARBA00004141"/>
    </source>
</evidence>
<evidence type="ECO:0000259" key="13">
    <source>
        <dbReference type="Pfam" id="PF00122"/>
    </source>
</evidence>
<keyword evidence="7" id="KW-0067">ATP-binding</keyword>
<accession>A0AAD3SF82</accession>
<evidence type="ECO:0000256" key="12">
    <source>
        <dbReference type="SAM" id="Phobius"/>
    </source>
</evidence>
<evidence type="ECO:0000256" key="11">
    <source>
        <dbReference type="ARBA" id="ARBA00023136"/>
    </source>
</evidence>
<gene>
    <name evidence="14" type="ORF">Nepgr_011477</name>
</gene>
<dbReference type="InterPro" id="IPR023298">
    <property type="entry name" value="ATPase_P-typ_TM_dom_sf"/>
</dbReference>
<sequence length="413" mass="45142">MEATAIMTIALANEGGKPPDYPNVIGFIDENNAGNAIAALTANLVSKTKVLRDRKWSEKEAVILVPEDLINIKLGDIVPADGRLLEGDPLKINQATLTGVSLPFTKNPDDETFAGPTCKQGKFEVVVMATGIYTLCGKAAHLVDSTWSLWPLLWLQKVLTTIGNFYIYSIIERMLVGIIGMYPTQHRAYQDGIDNLLVLLIGGIPIAMPTVLSVTMTIEFHCLTEQGAITKRMTAIKQMAGMDVLCGNKTETLTPNKLNVDKSLIEVYPKNVDQDALVFLVTSASRVENQDPINASVVKMLGDPKEAKARIKGEVILLELCQTQSQAHHEQGVLELVMEEKQQPARSGTGVVVAIKKLNQESLQELPSPSTLTVFDFRLPVVGRVSASFPHRMIGLLQALKGHPYFATKLSQM</sequence>
<dbReference type="Gene3D" id="3.40.50.1000">
    <property type="entry name" value="HAD superfamily/HAD-like"/>
    <property type="match status" value="1"/>
</dbReference>
<dbReference type="FunFam" id="2.70.150.10:FF:000042">
    <property type="entry name" value="Plasma membrane ATPase"/>
    <property type="match status" value="1"/>
</dbReference>
<dbReference type="GO" id="GO:0016020">
    <property type="term" value="C:membrane"/>
    <property type="evidence" value="ECO:0007669"/>
    <property type="project" value="UniProtKB-SubCell"/>
</dbReference>
<dbReference type="Gene3D" id="3.40.1110.10">
    <property type="entry name" value="Calcium-transporting ATPase, cytoplasmic domain N"/>
    <property type="match status" value="1"/>
</dbReference>
<dbReference type="GO" id="GO:0016887">
    <property type="term" value="F:ATP hydrolysis activity"/>
    <property type="evidence" value="ECO:0007669"/>
    <property type="project" value="InterPro"/>
</dbReference>
<dbReference type="InterPro" id="IPR008250">
    <property type="entry name" value="ATPase_P-typ_transduc_dom_A_sf"/>
</dbReference>
<keyword evidence="9" id="KW-1278">Translocase</keyword>
<reference evidence="14" key="1">
    <citation type="submission" date="2023-05" db="EMBL/GenBank/DDBJ databases">
        <title>Nepenthes gracilis genome sequencing.</title>
        <authorList>
            <person name="Fukushima K."/>
        </authorList>
    </citation>
    <scope>NUCLEOTIDE SEQUENCE</scope>
    <source>
        <strain evidence="14">SING2019-196</strain>
    </source>
</reference>
<dbReference type="GO" id="GO:0005524">
    <property type="term" value="F:ATP binding"/>
    <property type="evidence" value="ECO:0007669"/>
    <property type="project" value="UniProtKB-KW"/>
</dbReference>
<evidence type="ECO:0000256" key="8">
    <source>
        <dbReference type="ARBA" id="ARBA00022842"/>
    </source>
</evidence>
<name>A0AAD3SF82_NEPGR</name>
<comment type="subcellular location">
    <subcellularLocation>
        <location evidence="2">Membrane</location>
        <topology evidence="2">Multi-pass membrane protein</topology>
    </subcellularLocation>
</comment>
<dbReference type="InterPro" id="IPR001757">
    <property type="entry name" value="P_typ_ATPase"/>
</dbReference>